<dbReference type="OrthoDB" id="3944128at2759"/>
<protein>
    <submittedName>
        <fullName evidence="1">Uncharacterized protein</fullName>
    </submittedName>
</protein>
<dbReference type="AlphaFoldDB" id="A0A9P4LHT9"/>
<accession>A0A9P4LHT9</accession>
<sequence>MPIELPPLVITLQPAGELSHEGEVITVIPTWVTNVPAAGPSASQSPILGLPEDIQENPSIQSLNPNNVSIFDPRPQDLGIPSSFQSTFAFVLGTQTLLPEHIITLAGSTSMLSNSQLTVRSGIPIYLDAQSKFVVVDGSSTIPVTPTPPSRSAPYVLTLDSKTYTADALGRFIVGTQTLLPGEYMMLDQVTTTLPDGRKTTSGGTLVYLDPQGTAVIVDGRTSSILQRAQPTEAVKLTVYNGETYTVPVTGAAMIVVGGLTVDIPGGRRTVLGGKTITLPAVDVGDQPGGLTTPQSRSAQFVDSQTSEVFTTRSTTVVESSAHKNAKTGGGRAIKVATGLEKRAALLLLALSISAISVQSWWFATRP</sequence>
<reference evidence="1" key="1">
    <citation type="journal article" date="2020" name="Stud. Mycol.">
        <title>101 Dothideomycetes genomes: a test case for predicting lifestyles and emergence of pathogens.</title>
        <authorList>
            <person name="Haridas S."/>
            <person name="Albert R."/>
            <person name="Binder M."/>
            <person name="Bloem J."/>
            <person name="Labutti K."/>
            <person name="Salamov A."/>
            <person name="Andreopoulos B."/>
            <person name="Baker S."/>
            <person name="Barry K."/>
            <person name="Bills G."/>
            <person name="Bluhm B."/>
            <person name="Cannon C."/>
            <person name="Castanera R."/>
            <person name="Culley D."/>
            <person name="Daum C."/>
            <person name="Ezra D."/>
            <person name="Gonzalez J."/>
            <person name="Henrissat B."/>
            <person name="Kuo A."/>
            <person name="Liang C."/>
            <person name="Lipzen A."/>
            <person name="Lutzoni F."/>
            <person name="Magnuson J."/>
            <person name="Mondo S."/>
            <person name="Nolan M."/>
            <person name="Ohm R."/>
            <person name="Pangilinan J."/>
            <person name="Park H.-J."/>
            <person name="Ramirez L."/>
            <person name="Alfaro M."/>
            <person name="Sun H."/>
            <person name="Tritt A."/>
            <person name="Yoshinaga Y."/>
            <person name="Zwiers L.-H."/>
            <person name="Turgeon B."/>
            <person name="Goodwin S."/>
            <person name="Spatafora J."/>
            <person name="Crous P."/>
            <person name="Grigoriev I."/>
        </authorList>
    </citation>
    <scope>NUCLEOTIDE SEQUENCE</scope>
    <source>
        <strain evidence="1">CBS 110217</strain>
    </source>
</reference>
<proteinExistence type="predicted"/>
<dbReference type="EMBL" id="ML978294">
    <property type="protein sequence ID" value="KAF2024479.1"/>
    <property type="molecule type" value="Genomic_DNA"/>
</dbReference>
<comment type="caution">
    <text evidence="1">The sequence shown here is derived from an EMBL/GenBank/DDBJ whole genome shotgun (WGS) entry which is preliminary data.</text>
</comment>
<dbReference type="Proteomes" id="UP000799777">
    <property type="component" value="Unassembled WGS sequence"/>
</dbReference>
<keyword evidence="2" id="KW-1185">Reference proteome</keyword>
<organism evidence="1 2">
    <name type="scientific">Setomelanomma holmii</name>
    <dbReference type="NCBI Taxonomy" id="210430"/>
    <lineage>
        <taxon>Eukaryota</taxon>
        <taxon>Fungi</taxon>
        <taxon>Dikarya</taxon>
        <taxon>Ascomycota</taxon>
        <taxon>Pezizomycotina</taxon>
        <taxon>Dothideomycetes</taxon>
        <taxon>Pleosporomycetidae</taxon>
        <taxon>Pleosporales</taxon>
        <taxon>Pleosporineae</taxon>
        <taxon>Phaeosphaeriaceae</taxon>
        <taxon>Setomelanomma</taxon>
    </lineage>
</organism>
<gene>
    <name evidence="1" type="ORF">EK21DRAFT_117737</name>
</gene>
<evidence type="ECO:0000313" key="1">
    <source>
        <dbReference type="EMBL" id="KAF2024479.1"/>
    </source>
</evidence>
<name>A0A9P4LHT9_9PLEO</name>
<evidence type="ECO:0000313" key="2">
    <source>
        <dbReference type="Proteomes" id="UP000799777"/>
    </source>
</evidence>